<dbReference type="SUPFAM" id="SSF50090">
    <property type="entry name" value="Electron transport accessory proteins"/>
    <property type="match status" value="1"/>
</dbReference>
<dbReference type="Proteomes" id="UP000584374">
    <property type="component" value="Unassembled WGS sequence"/>
</dbReference>
<proteinExistence type="predicted"/>
<dbReference type="InterPro" id="IPR008990">
    <property type="entry name" value="Elect_transpt_acc-like_dom_sf"/>
</dbReference>
<gene>
    <name evidence="2" type="ORF">BJ970_004809</name>
</gene>
<comment type="caution">
    <text evidence="2">The sequence shown here is derived from an EMBL/GenBank/DDBJ whole genome shotgun (WGS) entry which is preliminary data.</text>
</comment>
<dbReference type="Pfam" id="PF21006">
    <property type="entry name" value="NHase_beta_N"/>
    <property type="match status" value="1"/>
</dbReference>
<evidence type="ECO:0000313" key="3">
    <source>
        <dbReference type="Proteomes" id="UP000584374"/>
    </source>
</evidence>
<sequence length="107" mass="12165">MNGIHDVGGEHGFGAVTTEANEPVFHGQWERDVFSVIGIYFAAGLCPLDEFRHSIEVMDPAEYLSTPYYVHWLRAAENLAFWNGLFTPEELQARIEEIEAHEKRESA</sequence>
<evidence type="ECO:0000313" key="2">
    <source>
        <dbReference type="EMBL" id="MBB5157275.1"/>
    </source>
</evidence>
<accession>A0A840QFL6</accession>
<dbReference type="EMBL" id="JACHIW010000001">
    <property type="protein sequence ID" value="MBB5157275.1"/>
    <property type="molecule type" value="Genomic_DNA"/>
</dbReference>
<organism evidence="2 3">
    <name type="scientific">Saccharopolyspora phatthalungensis</name>
    <dbReference type="NCBI Taxonomy" id="664693"/>
    <lineage>
        <taxon>Bacteria</taxon>
        <taxon>Bacillati</taxon>
        <taxon>Actinomycetota</taxon>
        <taxon>Actinomycetes</taxon>
        <taxon>Pseudonocardiales</taxon>
        <taxon>Pseudonocardiaceae</taxon>
        <taxon>Saccharopolyspora</taxon>
    </lineage>
</organism>
<name>A0A840QFL6_9PSEU</name>
<reference evidence="2 3" key="1">
    <citation type="submission" date="2020-08" db="EMBL/GenBank/DDBJ databases">
        <title>Sequencing the genomes of 1000 actinobacteria strains.</title>
        <authorList>
            <person name="Klenk H.-P."/>
        </authorList>
    </citation>
    <scope>NUCLEOTIDE SEQUENCE [LARGE SCALE GENOMIC DNA]</scope>
    <source>
        <strain evidence="2 3">DSM 45584</strain>
    </source>
</reference>
<dbReference type="Gene3D" id="1.10.472.20">
    <property type="entry name" value="Nitrile hydratase, beta subunit"/>
    <property type="match status" value="1"/>
</dbReference>
<protein>
    <recommendedName>
        <fullName evidence="1">Nitrile hydratase beta subunit-like N-terminal domain-containing protein</fullName>
    </recommendedName>
</protein>
<keyword evidence="3" id="KW-1185">Reference proteome</keyword>
<dbReference type="InterPro" id="IPR042262">
    <property type="entry name" value="CN_hydtase_beta_C"/>
</dbReference>
<dbReference type="RefSeq" id="WP_184728260.1">
    <property type="nucleotide sequence ID" value="NZ_JACHIW010000001.1"/>
</dbReference>
<dbReference type="InterPro" id="IPR049054">
    <property type="entry name" value="CN_hydtase_beta-like_N"/>
</dbReference>
<feature type="domain" description="Nitrile hydratase beta subunit-like N-terminal" evidence="1">
    <location>
        <begin position="1"/>
        <end position="103"/>
    </location>
</feature>
<dbReference type="AlphaFoldDB" id="A0A840QFL6"/>
<evidence type="ECO:0000259" key="1">
    <source>
        <dbReference type="Pfam" id="PF21006"/>
    </source>
</evidence>